<sequence>LGLSAISATDTNTTTITSIEKQTIDTTTSQTIDNKEKIITNDNKELKSTIKDTKTEITPKKEIKTKEITTQNQKNNKEIKTTNKTLKKESEINYYVSNDKGSDTNDGSIDKPYKTINQAITQTTKDNIYNIHITEGKYTGVGNTNLTINGDYKINFIGDGINKTIIDGDGKYTINPNPGYVWGSSPDWWWYINCSGNWGMNITKGTGYITLSNMNIQHMLATGGADISLNPYGGITNYGNLSVNNVLFYQNLGGVGASIQNKNNATLTVNNSIFQENRKSNTTGNFGAGIYNNGTASVTNSLFKDNLARWGTLTNDGIIDIVNCTFRDGISYDGSSTYKFGSGIAANTGGASFSNPYDLDGLVTNVINCTFINNEQTDIYVGLGNLFVNNCNFNQSTGIYTKRSSSYGNIKTGIYNSTFTNMKPSNLFSSLSVTTGTTFAIYLESSGNITIQGNVINLAKYGYGIYVNSNTTINNNTLNKYIYIKGKNNKIMNNIIKTNDIYAIEIISSAINGGNNEITNNTLYSQVFTGDKAVLYSDKSNTIKNNIPVTGSYINLTDDNYNIYFDKNGVIKTDVVENGSTITIISDIKNKNLTFSNIKALLLSNKKVNIVNGSINIINNASMIIQNTTIKNNDKNQYGILINSPHNFIKNNNIFVKTTNPYNAIIITQDNNNLESNIINITSTTNNTGILIKSADNTLKSNKINITTDSILNTTSTGIVLNSSNENYIYNNYIYINTNKDAIGTELINSSNITVQNQIYIYTSENAIGTQLQDSKNNRIVISNMKLTSNKTVYGIKAFGNPTLNSDNTFIKEYGESIIRSNKSITVFLENTRNTNVVGLSGGSDHKTIGDYARGILTKNTENTNIFYLTLCLSALTDTNPNLIAIEQINSQNTNITAMTMKEDSTYNNKGNFLKLVNTTNTYIGSAQDVSKTNININDIAIIMENSNNNIIENISITTETDYTINLTNSNNNKIINNYLNGNNFSGGNSTIIQTNSKNSTLFNNTPEIIILTNDNYNDYFINQVFVLNKTAEAVLGSNIYNKNMTFNHAITLKNPRNYTIYNGTISLTHSTGISNLTSLQFNVSDDRKTVINIIDVIGGRVNLFYSNIIQYNKENQAQTIYVNKNSFLNASYTNITLYAPEIDSDDYNKLSTAVYCEKNTVISYGSITVNTTKTEPNGKIIGLYGGINSDLNMTINAKNNAIGVYTQSISNSNITIHAENNAIGVLYKNNNITYPRTQKENNINLYSNNQTIGLLYTDILLINYTYSNIPITIINHNINLTSQNTIGIKLINTNVTMTYNNINTNGTNNTPIYIENNKKSDILFNNFISNVNAQNIFKNMGNIAIKNNNMIIEKQKNLPLIIIENAENAQVISNFLKTENLMGKYAVKTINVTNLTIEFNKPGTIITNENYNQYFTNQILNSDIDVIELGSNFYNKNMIFNHKVLIENPNNYTIYNGTLIFTENATNSNITGINIHNTDDRQTSLKVNSTIIMEDSTIYQENNNTPAKTIIIEKGGIRLNHNNITTIGSQNVTIISLSKIEGQTNIQTNNIYGKGSNITAIYISNSKNARTMSINGNNIILKSDNPITAIRNINSKGTLSSNTIIVKTKNYNTPIIEIINHTGNFMIIGNYIESEDVCAKDAIKVVGTGRVTYVSIRPTNGNYKTQMNITLPSELKISKTYPITINVTSMLDKPVNGTVILNIEDKETNLTLTDGIATYNYTPTRDGENTIKITYNDPNGKYENNTITQTVTVNKINTILKVDSVKTTPNTRINIPITLTDEFENPLNGTVTVIDQYNNTFAIINVIDGKGTFTKIFRGNFNQNLTFIYEETETYNAINTTINVDIHKLSTTITIDPINAHVGDKINLKATVTDEDGNPVTEGRLVFKVNGKTIKDTNGNIIYATITNGIAMIENYTVPANWFKIKSEISAVYGGTSTYKQTRTNNTIPMNITKKTATMTMTTNTTTTKPGETIKITVKITEKDNNVNEGRVLFKVNGKTMRDNEGYIIYHEVKDGLVTITYTIPENARAQDYTFTCVYGNKLYERCDVNSTITVVKN</sequence>
<dbReference type="Gene3D" id="2.60.40.10">
    <property type="entry name" value="Immunoglobulins"/>
    <property type="match status" value="1"/>
</dbReference>
<dbReference type="Gene3D" id="2.160.20.10">
    <property type="entry name" value="Single-stranded right-handed beta-helix, Pectin lyase-like"/>
    <property type="match status" value="1"/>
</dbReference>
<dbReference type="RefSeq" id="WP_112149368.1">
    <property type="nucleotide sequence ID" value="NZ_NGJK01000023.1"/>
</dbReference>
<feature type="non-terminal residue" evidence="1">
    <location>
        <position position="1"/>
    </location>
</feature>
<organism evidence="1 2">
    <name type="scientific">Methanosphaera stadtmanae</name>
    <dbReference type="NCBI Taxonomy" id="2317"/>
    <lineage>
        <taxon>Archaea</taxon>
        <taxon>Methanobacteriati</taxon>
        <taxon>Methanobacteriota</taxon>
        <taxon>Methanomada group</taxon>
        <taxon>Methanobacteria</taxon>
        <taxon>Methanobacteriales</taxon>
        <taxon>Methanobacteriaceae</taxon>
        <taxon>Methanosphaera</taxon>
    </lineage>
</organism>
<evidence type="ECO:0000313" key="2">
    <source>
        <dbReference type="Proteomes" id="UP000248557"/>
    </source>
</evidence>
<dbReference type="SUPFAM" id="SSF51126">
    <property type="entry name" value="Pectin lyase-like"/>
    <property type="match status" value="2"/>
</dbReference>
<dbReference type="EMBL" id="NGJK01000023">
    <property type="protein sequence ID" value="RAP03462.1"/>
    <property type="molecule type" value="Genomic_DNA"/>
</dbReference>
<protein>
    <recommendedName>
        <fullName evidence="3">Member of asn/thr-rich large protein family</fullName>
    </recommendedName>
</protein>
<dbReference type="InterPro" id="IPR013783">
    <property type="entry name" value="Ig-like_fold"/>
</dbReference>
<dbReference type="InterPro" id="IPR011050">
    <property type="entry name" value="Pectin_lyase_fold/virulence"/>
</dbReference>
<proteinExistence type="predicted"/>
<name>A0A328PZQ6_9EURY</name>
<accession>A0A328PZQ6</accession>
<evidence type="ECO:0008006" key="3">
    <source>
        <dbReference type="Google" id="ProtNLM"/>
    </source>
</evidence>
<dbReference type="InterPro" id="IPR012334">
    <property type="entry name" value="Pectin_lyas_fold"/>
</dbReference>
<dbReference type="SMART" id="SM00710">
    <property type="entry name" value="PbH1"/>
    <property type="match status" value="13"/>
</dbReference>
<dbReference type="InterPro" id="IPR006626">
    <property type="entry name" value="PbH1"/>
</dbReference>
<reference evidence="1 2" key="1">
    <citation type="submission" date="2017-05" db="EMBL/GenBank/DDBJ databases">
        <title>Host range expansion of the Methanosphaera genus to humans and monogastric animals involves recent and extensive reduction in genome content.</title>
        <authorList>
            <person name="Hoedt E.C."/>
            <person name="Volmer J.G."/>
            <person name="Parks D.H."/>
            <person name="Rosewarne C.P."/>
            <person name="Denman S.E."/>
            <person name="Mcsweeney C.S."/>
            <person name="O Cuiv P."/>
            <person name="Hugenholtz P."/>
            <person name="Tyson G.W."/>
            <person name="Morrison M."/>
        </authorList>
    </citation>
    <scope>NUCLEOTIDE SEQUENCE [LARGE SCALE GENOMIC DNA]</scope>
    <source>
        <strain evidence="1 2">PA5</strain>
    </source>
</reference>
<dbReference type="Proteomes" id="UP000248557">
    <property type="component" value="Unassembled WGS sequence"/>
</dbReference>
<gene>
    <name evidence="1" type="ORF">CA615_02150</name>
</gene>
<comment type="caution">
    <text evidence="1">The sequence shown here is derived from an EMBL/GenBank/DDBJ whole genome shotgun (WGS) entry which is preliminary data.</text>
</comment>
<evidence type="ECO:0000313" key="1">
    <source>
        <dbReference type="EMBL" id="RAP03462.1"/>
    </source>
</evidence>